<dbReference type="HOGENOM" id="CLU_172100_1_0_1"/>
<dbReference type="AlphaFoldDB" id="G7K833"/>
<evidence type="ECO:0000313" key="3">
    <source>
        <dbReference type="EnsemblPlants" id="AES94758"/>
    </source>
</evidence>
<proteinExistence type="predicted"/>
<name>G7K833_MEDTR</name>
<protein>
    <submittedName>
        <fullName evidence="2">Transmembrane protein, putative</fullName>
    </submittedName>
</protein>
<keyword evidence="1" id="KW-0472">Membrane</keyword>
<dbReference type="PaxDb" id="3880-AES94758"/>
<dbReference type="Proteomes" id="UP000002051">
    <property type="component" value="Chromosome 5"/>
</dbReference>
<gene>
    <name evidence="2" type="ordered locus">MTR_5g018000</name>
</gene>
<reference evidence="2 4" key="1">
    <citation type="journal article" date="2011" name="Nature">
        <title>The Medicago genome provides insight into the evolution of rhizobial symbioses.</title>
        <authorList>
            <person name="Young N.D."/>
            <person name="Debelle F."/>
            <person name="Oldroyd G.E."/>
            <person name="Geurts R."/>
            <person name="Cannon S.B."/>
            <person name="Udvardi M.K."/>
            <person name="Benedito V.A."/>
            <person name="Mayer K.F."/>
            <person name="Gouzy J."/>
            <person name="Schoof H."/>
            <person name="Van de Peer Y."/>
            <person name="Proost S."/>
            <person name="Cook D.R."/>
            <person name="Meyers B.C."/>
            <person name="Spannagl M."/>
            <person name="Cheung F."/>
            <person name="De Mita S."/>
            <person name="Krishnakumar V."/>
            <person name="Gundlach H."/>
            <person name="Zhou S."/>
            <person name="Mudge J."/>
            <person name="Bharti A.K."/>
            <person name="Murray J.D."/>
            <person name="Naoumkina M.A."/>
            <person name="Rosen B."/>
            <person name="Silverstein K.A."/>
            <person name="Tang H."/>
            <person name="Rombauts S."/>
            <person name="Zhao P.X."/>
            <person name="Zhou P."/>
            <person name="Barbe V."/>
            <person name="Bardou P."/>
            <person name="Bechner M."/>
            <person name="Bellec A."/>
            <person name="Berger A."/>
            <person name="Berges H."/>
            <person name="Bidwell S."/>
            <person name="Bisseling T."/>
            <person name="Choisne N."/>
            <person name="Couloux A."/>
            <person name="Denny R."/>
            <person name="Deshpande S."/>
            <person name="Dai X."/>
            <person name="Doyle J.J."/>
            <person name="Dudez A.M."/>
            <person name="Farmer A.D."/>
            <person name="Fouteau S."/>
            <person name="Franken C."/>
            <person name="Gibelin C."/>
            <person name="Gish J."/>
            <person name="Goldstein S."/>
            <person name="Gonzalez A.J."/>
            <person name="Green P.J."/>
            <person name="Hallab A."/>
            <person name="Hartog M."/>
            <person name="Hua A."/>
            <person name="Humphray S.J."/>
            <person name="Jeong D.H."/>
            <person name="Jing Y."/>
            <person name="Jocker A."/>
            <person name="Kenton S.M."/>
            <person name="Kim D.J."/>
            <person name="Klee K."/>
            <person name="Lai H."/>
            <person name="Lang C."/>
            <person name="Lin S."/>
            <person name="Macmil S.L."/>
            <person name="Magdelenat G."/>
            <person name="Matthews L."/>
            <person name="McCorrison J."/>
            <person name="Monaghan E.L."/>
            <person name="Mun J.H."/>
            <person name="Najar F.Z."/>
            <person name="Nicholson C."/>
            <person name="Noirot C."/>
            <person name="O'Bleness M."/>
            <person name="Paule C.R."/>
            <person name="Poulain J."/>
            <person name="Prion F."/>
            <person name="Qin B."/>
            <person name="Qu C."/>
            <person name="Retzel E.F."/>
            <person name="Riddle C."/>
            <person name="Sallet E."/>
            <person name="Samain S."/>
            <person name="Samson N."/>
            <person name="Sanders I."/>
            <person name="Saurat O."/>
            <person name="Scarpelli C."/>
            <person name="Schiex T."/>
            <person name="Segurens B."/>
            <person name="Severin A.J."/>
            <person name="Sherrier D.J."/>
            <person name="Shi R."/>
            <person name="Sims S."/>
            <person name="Singer S.R."/>
            <person name="Sinharoy S."/>
            <person name="Sterck L."/>
            <person name="Viollet A."/>
            <person name="Wang B.B."/>
            <person name="Wang K."/>
            <person name="Wang M."/>
            <person name="Wang X."/>
            <person name="Warfsmann J."/>
            <person name="Weissenbach J."/>
            <person name="White D.D."/>
            <person name="White J.D."/>
            <person name="Wiley G.B."/>
            <person name="Wincker P."/>
            <person name="Xing Y."/>
            <person name="Yang L."/>
            <person name="Yao Z."/>
            <person name="Ying F."/>
            <person name="Zhai J."/>
            <person name="Zhou L."/>
            <person name="Zuber A."/>
            <person name="Denarie J."/>
            <person name="Dixon R.A."/>
            <person name="May G.D."/>
            <person name="Schwartz D.C."/>
            <person name="Rogers J."/>
            <person name="Quetier F."/>
            <person name="Town C.D."/>
            <person name="Roe B.A."/>
        </authorList>
    </citation>
    <scope>NUCLEOTIDE SEQUENCE [LARGE SCALE GENOMIC DNA]</scope>
    <source>
        <strain evidence="2">A17</strain>
        <strain evidence="3 4">cv. Jemalong A17</strain>
    </source>
</reference>
<feature type="transmembrane region" description="Helical" evidence="1">
    <location>
        <begin position="21"/>
        <end position="44"/>
    </location>
</feature>
<evidence type="ECO:0000313" key="2">
    <source>
        <dbReference type="EMBL" id="AES94758.1"/>
    </source>
</evidence>
<organism evidence="2 4">
    <name type="scientific">Medicago truncatula</name>
    <name type="common">Barrel medic</name>
    <name type="synonym">Medicago tribuloides</name>
    <dbReference type="NCBI Taxonomy" id="3880"/>
    <lineage>
        <taxon>Eukaryota</taxon>
        <taxon>Viridiplantae</taxon>
        <taxon>Streptophyta</taxon>
        <taxon>Embryophyta</taxon>
        <taxon>Tracheophyta</taxon>
        <taxon>Spermatophyta</taxon>
        <taxon>Magnoliopsida</taxon>
        <taxon>eudicotyledons</taxon>
        <taxon>Gunneridae</taxon>
        <taxon>Pentapetalae</taxon>
        <taxon>rosids</taxon>
        <taxon>fabids</taxon>
        <taxon>Fabales</taxon>
        <taxon>Fabaceae</taxon>
        <taxon>Papilionoideae</taxon>
        <taxon>50 kb inversion clade</taxon>
        <taxon>NPAAA clade</taxon>
        <taxon>Hologalegina</taxon>
        <taxon>IRL clade</taxon>
        <taxon>Trifolieae</taxon>
        <taxon>Medicago</taxon>
    </lineage>
</organism>
<keyword evidence="1" id="KW-1133">Transmembrane helix</keyword>
<keyword evidence="1 2" id="KW-0812">Transmembrane</keyword>
<sequence>MTMILVSSTLQIRRHEYSGDLNIVILVMFVAYVLCRFMLLTLMIRPLFLLSGEPFSWIPYVLAI</sequence>
<reference evidence="2 4" key="2">
    <citation type="journal article" date="2014" name="BMC Genomics">
        <title>An improved genome release (version Mt4.0) for the model legume Medicago truncatula.</title>
        <authorList>
            <person name="Tang H."/>
            <person name="Krishnakumar V."/>
            <person name="Bidwell S."/>
            <person name="Rosen B."/>
            <person name="Chan A."/>
            <person name="Zhou S."/>
            <person name="Gentzbittel L."/>
            <person name="Childs K.L."/>
            <person name="Yandell M."/>
            <person name="Gundlach H."/>
            <person name="Mayer K.F."/>
            <person name="Schwartz D.C."/>
            <person name="Town C.D."/>
        </authorList>
    </citation>
    <scope>GENOME REANNOTATION</scope>
    <source>
        <strain evidence="3 4">cv. Jemalong A17</strain>
    </source>
</reference>
<accession>G7K833</accession>
<dbReference type="EMBL" id="CM001221">
    <property type="protein sequence ID" value="AES94758.1"/>
    <property type="molecule type" value="Genomic_DNA"/>
</dbReference>
<evidence type="ECO:0000313" key="4">
    <source>
        <dbReference type="Proteomes" id="UP000002051"/>
    </source>
</evidence>
<keyword evidence="4" id="KW-1185">Reference proteome</keyword>
<evidence type="ECO:0000256" key="1">
    <source>
        <dbReference type="SAM" id="Phobius"/>
    </source>
</evidence>
<reference evidence="3" key="3">
    <citation type="submission" date="2015-04" db="UniProtKB">
        <authorList>
            <consortium name="EnsemblPlants"/>
        </authorList>
    </citation>
    <scope>IDENTIFICATION</scope>
    <source>
        <strain evidence="3">cv. Jemalong A17</strain>
    </source>
</reference>
<dbReference type="EnsemblPlants" id="AES94758">
    <property type="protein sequence ID" value="AES94758"/>
    <property type="gene ID" value="MTR_5g018000"/>
</dbReference>